<protein>
    <recommendedName>
        <fullName evidence="3">HAT C-terminal dimerisation domain-containing protein</fullName>
    </recommendedName>
</protein>
<keyword evidence="2" id="KW-1185">Reference proteome</keyword>
<gene>
    <name evidence="1" type="ORF">JRQ81_015858</name>
</gene>
<organism evidence="1 2">
    <name type="scientific">Phrynocephalus forsythii</name>
    <dbReference type="NCBI Taxonomy" id="171643"/>
    <lineage>
        <taxon>Eukaryota</taxon>
        <taxon>Metazoa</taxon>
        <taxon>Chordata</taxon>
        <taxon>Craniata</taxon>
        <taxon>Vertebrata</taxon>
        <taxon>Euteleostomi</taxon>
        <taxon>Lepidosauria</taxon>
        <taxon>Squamata</taxon>
        <taxon>Bifurcata</taxon>
        <taxon>Unidentata</taxon>
        <taxon>Episquamata</taxon>
        <taxon>Toxicofera</taxon>
        <taxon>Iguania</taxon>
        <taxon>Acrodonta</taxon>
        <taxon>Agamidae</taxon>
        <taxon>Agaminae</taxon>
        <taxon>Phrynocephalus</taxon>
    </lineage>
</organism>
<evidence type="ECO:0000313" key="2">
    <source>
        <dbReference type="Proteomes" id="UP001142489"/>
    </source>
</evidence>
<dbReference type="Proteomes" id="UP001142489">
    <property type="component" value="Unassembled WGS sequence"/>
</dbReference>
<comment type="caution">
    <text evidence="1">The sequence shown here is derived from an EMBL/GenBank/DDBJ whole genome shotgun (WGS) entry which is preliminary data.</text>
</comment>
<evidence type="ECO:0000313" key="1">
    <source>
        <dbReference type="EMBL" id="KAJ7329684.1"/>
    </source>
</evidence>
<name>A0A9Q0XWN9_9SAUR</name>
<accession>A0A9Q0XWN9</accession>
<evidence type="ECO:0008006" key="3">
    <source>
        <dbReference type="Google" id="ProtNLM"/>
    </source>
</evidence>
<dbReference type="AlphaFoldDB" id="A0A9Q0XWN9"/>
<dbReference type="EMBL" id="JAPFRF010000006">
    <property type="protein sequence ID" value="KAJ7329684.1"/>
    <property type="molecule type" value="Genomic_DNA"/>
</dbReference>
<reference evidence="1" key="1">
    <citation type="journal article" date="2023" name="DNA Res.">
        <title>Chromosome-level genome assembly of Phrynocephalus forsythii using third-generation DNA sequencing and Hi-C analysis.</title>
        <authorList>
            <person name="Qi Y."/>
            <person name="Zhao W."/>
            <person name="Zhao Y."/>
            <person name="Niu C."/>
            <person name="Cao S."/>
            <person name="Zhang Y."/>
        </authorList>
    </citation>
    <scope>NUCLEOTIDE SEQUENCE</scope>
    <source>
        <tissue evidence="1">Muscle</tissue>
    </source>
</reference>
<feature type="non-terminal residue" evidence="1">
    <location>
        <position position="145"/>
    </location>
</feature>
<dbReference type="OrthoDB" id="10062065at2759"/>
<sequence length="145" mass="16485">MGVSLKPETETHWYARAEAVKPISDQLEHLVELSENIADDQDENPDTRNIKELMCTTNENTCSLKQRCLFMGSFYDTDLDGLEMFSEIMDCRMILKTRADVTFSTPEDLLCFIVQYRANVFPNLSVGLQILLTVATSIASCERSF</sequence>
<proteinExistence type="predicted"/>